<evidence type="ECO:0000256" key="12">
    <source>
        <dbReference type="SAM" id="SignalP"/>
    </source>
</evidence>
<comment type="caution">
    <text evidence="13">The sequence shown here is derived from an EMBL/GenBank/DDBJ whole genome shotgun (WGS) entry which is preliminary data.</text>
</comment>
<gene>
    <name evidence="11" type="primary">ALG14</name>
    <name evidence="13" type="ORF">O181_007637</name>
</gene>
<evidence type="ECO:0000256" key="11">
    <source>
        <dbReference type="RuleBase" id="RU362127"/>
    </source>
</evidence>
<dbReference type="Proteomes" id="UP000765509">
    <property type="component" value="Unassembled WGS sequence"/>
</dbReference>
<dbReference type="PANTHER" id="PTHR12154">
    <property type="entry name" value="GLYCOSYL TRANSFERASE-RELATED"/>
    <property type="match status" value="1"/>
</dbReference>
<keyword evidence="14" id="KW-1185">Reference proteome</keyword>
<proteinExistence type="inferred from homology"/>
<dbReference type="Pfam" id="PF08660">
    <property type="entry name" value="Alg14"/>
    <property type="match status" value="1"/>
</dbReference>
<dbReference type="GO" id="GO:0006488">
    <property type="term" value="P:dolichol-linked oligosaccharide biosynthetic process"/>
    <property type="evidence" value="ECO:0007669"/>
    <property type="project" value="InterPro"/>
</dbReference>
<protein>
    <recommendedName>
        <fullName evidence="5 11">UDP-N-acetylglucosamine transferase subunit ALG14</fullName>
    </recommendedName>
    <alternativeName>
        <fullName evidence="10 11">Asparagine-linked glycosylation protein 14</fullName>
    </alternativeName>
</protein>
<evidence type="ECO:0000313" key="14">
    <source>
        <dbReference type="Proteomes" id="UP000765509"/>
    </source>
</evidence>
<evidence type="ECO:0000256" key="1">
    <source>
        <dbReference type="ARBA" id="ARBA00004389"/>
    </source>
</evidence>
<comment type="subcellular location">
    <subcellularLocation>
        <location evidence="1 11">Endoplasmic reticulum membrane</location>
        <topology evidence="1 11">Single-pass membrane protein</topology>
    </subcellularLocation>
    <subcellularLocation>
        <location evidence="2">Nucleus membrane</location>
        <topology evidence="2">Single-pass membrane protein</topology>
    </subcellularLocation>
</comment>
<keyword evidence="6 11" id="KW-0812">Transmembrane</keyword>
<evidence type="ECO:0000256" key="8">
    <source>
        <dbReference type="ARBA" id="ARBA00022989"/>
    </source>
</evidence>
<evidence type="ECO:0000256" key="6">
    <source>
        <dbReference type="ARBA" id="ARBA00022692"/>
    </source>
</evidence>
<dbReference type="InterPro" id="IPR013969">
    <property type="entry name" value="Oligosacch_biosynth_Alg14"/>
</dbReference>
<sequence length="247" mass="27738">MASCLEFSFRLTFALTLLIVLRLFQVIRATHAPLASNNRGPPRRTCCSLGVFLGSGGHTGEMIRLLMGLPFDRYTPRTYIISSGDSISKAKVLELEQSKGQGDFLFVEIPRARKVHQSFLTTPFSTLYSLVFCFWFVTLQPIFSTRIPGRMFSEVIILNGPGSSVPIALAAFLRRFITGRPTPRLIYVESVARVKRLSLSGRLLLPFVDSFLVQWEVLKNEVTKSHSYNVLHGFKLVASITCEGWMV</sequence>
<keyword evidence="8 11" id="KW-1133">Transmembrane helix</keyword>
<dbReference type="OrthoDB" id="17098at2759"/>
<feature type="transmembrane region" description="Helical" evidence="11">
    <location>
        <begin position="126"/>
        <end position="143"/>
    </location>
</feature>
<dbReference type="GO" id="GO:0043541">
    <property type="term" value="C:UDP-N-acetylglucosamine transferase complex"/>
    <property type="evidence" value="ECO:0007669"/>
    <property type="project" value="TreeGrafter"/>
</dbReference>
<evidence type="ECO:0000313" key="13">
    <source>
        <dbReference type="EMBL" id="MBW0467922.1"/>
    </source>
</evidence>
<dbReference type="AlphaFoldDB" id="A0A9Q3GIP0"/>
<evidence type="ECO:0000256" key="9">
    <source>
        <dbReference type="ARBA" id="ARBA00023136"/>
    </source>
</evidence>
<evidence type="ECO:0000256" key="10">
    <source>
        <dbReference type="ARBA" id="ARBA00032062"/>
    </source>
</evidence>
<dbReference type="GO" id="GO:0031965">
    <property type="term" value="C:nuclear membrane"/>
    <property type="evidence" value="ECO:0007669"/>
    <property type="project" value="UniProtKB-SubCell"/>
</dbReference>
<evidence type="ECO:0000256" key="5">
    <source>
        <dbReference type="ARBA" id="ARBA00017467"/>
    </source>
</evidence>
<dbReference type="Gene3D" id="3.40.50.2000">
    <property type="entry name" value="Glycogen Phosphorylase B"/>
    <property type="match status" value="1"/>
</dbReference>
<evidence type="ECO:0000256" key="4">
    <source>
        <dbReference type="ARBA" id="ARBA00011335"/>
    </source>
</evidence>
<evidence type="ECO:0000256" key="7">
    <source>
        <dbReference type="ARBA" id="ARBA00022824"/>
    </source>
</evidence>
<feature type="chain" id="PRO_5040151461" description="UDP-N-acetylglucosamine transferase subunit ALG14" evidence="12">
    <location>
        <begin position="30"/>
        <end position="247"/>
    </location>
</feature>
<feature type="signal peptide" evidence="12">
    <location>
        <begin position="1"/>
        <end position="29"/>
    </location>
</feature>
<keyword evidence="9 11" id="KW-0472">Membrane</keyword>
<organism evidence="13 14">
    <name type="scientific">Austropuccinia psidii MF-1</name>
    <dbReference type="NCBI Taxonomy" id="1389203"/>
    <lineage>
        <taxon>Eukaryota</taxon>
        <taxon>Fungi</taxon>
        <taxon>Dikarya</taxon>
        <taxon>Basidiomycota</taxon>
        <taxon>Pucciniomycotina</taxon>
        <taxon>Pucciniomycetes</taxon>
        <taxon>Pucciniales</taxon>
        <taxon>Sphaerophragmiaceae</taxon>
        <taxon>Austropuccinia</taxon>
    </lineage>
</organism>
<comment type="subunit">
    <text evidence="4 11">Heterodimer with ALG13 to form a functional enzyme.</text>
</comment>
<reference evidence="13" key="1">
    <citation type="submission" date="2021-03" db="EMBL/GenBank/DDBJ databases">
        <title>Draft genome sequence of rust myrtle Austropuccinia psidii MF-1, a brazilian biotype.</title>
        <authorList>
            <person name="Quecine M.C."/>
            <person name="Pachon D.M.R."/>
            <person name="Bonatelli M.L."/>
            <person name="Correr F.H."/>
            <person name="Franceschini L.M."/>
            <person name="Leite T.F."/>
            <person name="Margarido G.R.A."/>
            <person name="Almeida C.A."/>
            <person name="Ferrarezi J.A."/>
            <person name="Labate C.A."/>
        </authorList>
    </citation>
    <scope>NUCLEOTIDE SEQUENCE</scope>
    <source>
        <strain evidence="13">MF-1</strain>
    </source>
</reference>
<accession>A0A9Q3GIP0</accession>
<keyword evidence="7 11" id="KW-0256">Endoplasmic reticulum</keyword>
<evidence type="ECO:0000256" key="2">
    <source>
        <dbReference type="ARBA" id="ARBA00004590"/>
    </source>
</evidence>
<comment type="similarity">
    <text evidence="3 11">Belongs to the ALG14 family.</text>
</comment>
<dbReference type="EMBL" id="AVOT02001719">
    <property type="protein sequence ID" value="MBW0467922.1"/>
    <property type="molecule type" value="Genomic_DNA"/>
</dbReference>
<dbReference type="PANTHER" id="PTHR12154:SF4">
    <property type="entry name" value="UDP-N-ACETYLGLUCOSAMINE TRANSFERASE SUBUNIT ALG14 HOMOLOG"/>
    <property type="match status" value="1"/>
</dbReference>
<name>A0A9Q3GIP0_9BASI</name>
<keyword evidence="12" id="KW-0732">Signal</keyword>
<dbReference type="GO" id="GO:0004577">
    <property type="term" value="F:N-acetylglucosaminyldiphosphodolichol N-acetylglucosaminyltransferase activity"/>
    <property type="evidence" value="ECO:0007669"/>
    <property type="project" value="TreeGrafter"/>
</dbReference>
<evidence type="ECO:0000256" key="3">
    <source>
        <dbReference type="ARBA" id="ARBA00009731"/>
    </source>
</evidence>
<comment type="function">
    <text evidence="11">Involved in protein N-glycosylation. Essential for the second step of the dolichol-linked oligosaccharide pathway. Anchors the catalytic subunit ALG13 to the ER.</text>
</comment>